<dbReference type="Gene3D" id="3.10.10.10">
    <property type="entry name" value="HIV Type 1 Reverse Transcriptase, subunit A, domain 1"/>
    <property type="match status" value="1"/>
</dbReference>
<dbReference type="PANTHER" id="PTHR15503:SF45">
    <property type="entry name" value="RNA-DIRECTED DNA POLYMERASE HOMOLOG"/>
    <property type="match status" value="1"/>
</dbReference>
<proteinExistence type="predicted"/>
<dbReference type="EMBL" id="CP133614">
    <property type="protein sequence ID" value="WMV19269.1"/>
    <property type="molecule type" value="Genomic_DNA"/>
</dbReference>
<dbReference type="SUPFAM" id="SSF56672">
    <property type="entry name" value="DNA/RNA polymerases"/>
    <property type="match status" value="1"/>
</dbReference>
<dbReference type="InterPro" id="IPR043502">
    <property type="entry name" value="DNA/RNA_pol_sf"/>
</dbReference>
<name>A0AAF0THP4_SOLVR</name>
<dbReference type="InterPro" id="IPR021109">
    <property type="entry name" value="Peptidase_aspartic_dom_sf"/>
</dbReference>
<evidence type="ECO:0000313" key="2">
    <source>
        <dbReference type="Proteomes" id="UP001234989"/>
    </source>
</evidence>
<evidence type="ECO:0000313" key="1">
    <source>
        <dbReference type="EMBL" id="WMV19269.1"/>
    </source>
</evidence>
<accession>A0AAF0THP4</accession>
<keyword evidence="2" id="KW-1185">Reference proteome</keyword>
<dbReference type="PANTHER" id="PTHR15503">
    <property type="entry name" value="LDOC1 RELATED"/>
    <property type="match status" value="1"/>
</dbReference>
<dbReference type="Gene3D" id="2.40.70.10">
    <property type="entry name" value="Acid Proteases"/>
    <property type="match status" value="1"/>
</dbReference>
<dbReference type="Pfam" id="PF08284">
    <property type="entry name" value="RVP_2"/>
    <property type="match status" value="1"/>
</dbReference>
<dbReference type="AlphaFoldDB" id="A0AAF0THP4"/>
<sequence length="341" mass="38832">MVMPGEERCNRVDRLLEMMIEISVTPSRVGHAETFNAVTIDLLILDMIDFDVILGMTWLSPYYIVLNCNSKTVTREIPSKDRLEWEGVYKSKPLNIISLIHARSVFGYRLFGLLLSPLGYRDIDFCIDLDSITHQISIGPYHMAPVKLRELKTQVQELLDKEFIRSSSSPWGCSDLFFDKGRCYNNSFVKSFASNFTHLSRLTQNEVPFAWSEQCEESFQRLDTLFTTTLILRLLVEGRGIDNIEVNPIFIEEVKAKQSEDENLDKLRNKVVSGETRNATLDAGGVLSLLQGFRYENRRNHNKAITRVFHCLQGDGGPICGALRGIAALEVDAMERFVHIS</sequence>
<protein>
    <submittedName>
        <fullName evidence="1">Uncharacterized protein</fullName>
    </submittedName>
</protein>
<organism evidence="1 2">
    <name type="scientific">Solanum verrucosum</name>
    <dbReference type="NCBI Taxonomy" id="315347"/>
    <lineage>
        <taxon>Eukaryota</taxon>
        <taxon>Viridiplantae</taxon>
        <taxon>Streptophyta</taxon>
        <taxon>Embryophyta</taxon>
        <taxon>Tracheophyta</taxon>
        <taxon>Spermatophyta</taxon>
        <taxon>Magnoliopsida</taxon>
        <taxon>eudicotyledons</taxon>
        <taxon>Gunneridae</taxon>
        <taxon>Pentapetalae</taxon>
        <taxon>asterids</taxon>
        <taxon>lamiids</taxon>
        <taxon>Solanales</taxon>
        <taxon>Solanaceae</taxon>
        <taxon>Solanoideae</taxon>
        <taxon>Solaneae</taxon>
        <taxon>Solanum</taxon>
    </lineage>
</organism>
<reference evidence="1" key="1">
    <citation type="submission" date="2023-08" db="EMBL/GenBank/DDBJ databases">
        <title>A de novo genome assembly of Solanum verrucosum Schlechtendal, a Mexican diploid species geographically isolated from the other diploid A-genome species in potato relatives.</title>
        <authorList>
            <person name="Hosaka K."/>
        </authorList>
    </citation>
    <scope>NUCLEOTIDE SEQUENCE</scope>
    <source>
        <tissue evidence="1">Young leaves</tissue>
    </source>
</reference>
<gene>
    <name evidence="1" type="ORF">MTR67_012654</name>
</gene>
<dbReference type="Proteomes" id="UP001234989">
    <property type="component" value="Chromosome 3"/>
</dbReference>
<dbReference type="InterPro" id="IPR032567">
    <property type="entry name" value="RTL1-rel"/>
</dbReference>